<comment type="caution">
    <text evidence="2">The sequence shown here is derived from an EMBL/GenBank/DDBJ whole genome shotgun (WGS) entry which is preliminary data.</text>
</comment>
<feature type="signal peptide" evidence="1">
    <location>
        <begin position="1"/>
        <end position="29"/>
    </location>
</feature>
<name>A0ABP4WPU2_9MICO</name>
<sequence length="463" mass="46876">MNINKKWSAAAAGLLALALVGGGTVSANAAEGDIKNPQSNGSPGSFFLFDANTGDYVEQPGRVFDRAEQIAASASATDVLAEIMPADYVPAGATFTQVYKFVAKVSELSGGTNTWRAFSTDAAAGPNGGVLTPNLTLEQKGSGNGAGIESVFSEGGEWLTGLAFTTNNGVTVLGSVYRTIDVEPGTGKYTIRPVELEGPAPADLIVEGDLVATQKVDTLVTETVDSKQLSINAGAANANKTLDVGVFSAAGARSGLGTVVLDANGAGTVDASAIAVNAATKLFLYENNGADEVLAAWDTFTLTSTAPVYDTTSETDLTVDVTNSGRFELVAPAATLIDLGDVRRNQTTDAVALGQFTVFDDRDVLSGWNLNVTAADFAGPGSTTVAKSALGYAPVGVALTEGVTVGASKLAGEGAFGVLAEGAVGSSTAEVGAVLDTNLTFKAPINAAKGAHTSTLTLDLVSK</sequence>
<dbReference type="Proteomes" id="UP001500506">
    <property type="component" value="Unassembled WGS sequence"/>
</dbReference>
<organism evidence="2 3">
    <name type="scientific">Agromyces humatus</name>
    <dbReference type="NCBI Taxonomy" id="279573"/>
    <lineage>
        <taxon>Bacteria</taxon>
        <taxon>Bacillati</taxon>
        <taxon>Actinomycetota</taxon>
        <taxon>Actinomycetes</taxon>
        <taxon>Micrococcales</taxon>
        <taxon>Microbacteriaceae</taxon>
        <taxon>Agromyces</taxon>
    </lineage>
</organism>
<keyword evidence="3" id="KW-1185">Reference proteome</keyword>
<accession>A0ABP4WPU2</accession>
<protein>
    <recommendedName>
        <fullName evidence="4">WxL domain-containing protein</fullName>
    </recommendedName>
</protein>
<dbReference type="RefSeq" id="WP_232498963.1">
    <property type="nucleotide sequence ID" value="NZ_BAAANH010000003.1"/>
</dbReference>
<evidence type="ECO:0000313" key="2">
    <source>
        <dbReference type="EMBL" id="GAA1757840.1"/>
    </source>
</evidence>
<evidence type="ECO:0000313" key="3">
    <source>
        <dbReference type="Proteomes" id="UP001500506"/>
    </source>
</evidence>
<gene>
    <name evidence="2" type="ORF">GCM10009747_15670</name>
</gene>
<proteinExistence type="predicted"/>
<reference evidence="3" key="1">
    <citation type="journal article" date="2019" name="Int. J. Syst. Evol. Microbiol.">
        <title>The Global Catalogue of Microorganisms (GCM) 10K type strain sequencing project: providing services to taxonomists for standard genome sequencing and annotation.</title>
        <authorList>
            <consortium name="The Broad Institute Genomics Platform"/>
            <consortium name="The Broad Institute Genome Sequencing Center for Infectious Disease"/>
            <person name="Wu L."/>
            <person name="Ma J."/>
        </authorList>
    </citation>
    <scope>NUCLEOTIDE SEQUENCE [LARGE SCALE GENOMIC DNA]</scope>
    <source>
        <strain evidence="3">JCM 14319</strain>
    </source>
</reference>
<evidence type="ECO:0008006" key="4">
    <source>
        <dbReference type="Google" id="ProtNLM"/>
    </source>
</evidence>
<dbReference type="EMBL" id="BAAANH010000003">
    <property type="protein sequence ID" value="GAA1757840.1"/>
    <property type="molecule type" value="Genomic_DNA"/>
</dbReference>
<feature type="chain" id="PRO_5045863866" description="WxL domain-containing protein" evidence="1">
    <location>
        <begin position="30"/>
        <end position="463"/>
    </location>
</feature>
<keyword evidence="1" id="KW-0732">Signal</keyword>
<evidence type="ECO:0000256" key="1">
    <source>
        <dbReference type="SAM" id="SignalP"/>
    </source>
</evidence>